<dbReference type="GO" id="GO:0016020">
    <property type="term" value="C:membrane"/>
    <property type="evidence" value="ECO:0007669"/>
    <property type="project" value="UniProtKB-SubCell"/>
</dbReference>
<dbReference type="InterPro" id="IPR000462">
    <property type="entry name" value="CDP-OH_P_trans"/>
</dbReference>
<gene>
    <name evidence="13" type="ordered locus">Fraau_0477</name>
</gene>
<feature type="transmembrane region" description="Helical" evidence="12">
    <location>
        <begin position="154"/>
        <end position="171"/>
    </location>
</feature>
<evidence type="ECO:0000256" key="10">
    <source>
        <dbReference type="ARBA" id="ARBA00023264"/>
    </source>
</evidence>
<dbReference type="HOGENOM" id="CLU_049944_2_0_6"/>
<name>H8L4D1_FRAAD</name>
<sequence length="303" mass="33024">MVADGEPAALTAEPGMAGRQDRLAASLERGWFTLRRPGFTDVFMSESSSNRKPRHRGIYLLPNLFTTGAMFAGFYAIVTAIDGHFTEAAMAVVVAAVLDGMDGRVARMTGTQTEFGVQYDSLSDLLNFGLAPSLVLYSWSLSSLKTWGAAWGKFGWTAAFVYAACAALRLARFNTQVAVVDKRYFQGLSSTAAAMTTMAYVWTMDRLGVDRSTLAMPTAVITIVIGLLMVSRLRYYSFKSLPGGEGQSGIPFLWVIASVLILVLLAIDPPKVLLGLFALYVLSGPLLTLWGRLALRRRPRRRG</sequence>
<evidence type="ECO:0000313" key="14">
    <source>
        <dbReference type="Proteomes" id="UP000005234"/>
    </source>
</evidence>
<dbReference type="Gene3D" id="1.20.120.1760">
    <property type="match status" value="1"/>
</dbReference>
<dbReference type="Proteomes" id="UP000005234">
    <property type="component" value="Chromosome"/>
</dbReference>
<evidence type="ECO:0000256" key="11">
    <source>
        <dbReference type="RuleBase" id="RU003750"/>
    </source>
</evidence>
<dbReference type="PROSITE" id="PS00379">
    <property type="entry name" value="CDP_ALCOHOL_P_TRANSF"/>
    <property type="match status" value="1"/>
</dbReference>
<dbReference type="InterPro" id="IPR048254">
    <property type="entry name" value="CDP_ALCOHOL_P_TRANSF_CS"/>
</dbReference>
<feature type="transmembrane region" description="Helical" evidence="12">
    <location>
        <begin position="214"/>
        <end position="236"/>
    </location>
</feature>
<dbReference type="GO" id="GO:0008654">
    <property type="term" value="P:phospholipid biosynthetic process"/>
    <property type="evidence" value="ECO:0007669"/>
    <property type="project" value="UniProtKB-KW"/>
</dbReference>
<evidence type="ECO:0000256" key="2">
    <source>
        <dbReference type="ARBA" id="ARBA00010441"/>
    </source>
</evidence>
<proteinExistence type="inferred from homology"/>
<feature type="transmembrane region" description="Helical" evidence="12">
    <location>
        <begin position="58"/>
        <end position="78"/>
    </location>
</feature>
<reference evidence="13" key="1">
    <citation type="submission" date="2012-02" db="EMBL/GenBank/DDBJ databases">
        <title>The complete genome of Frateuria aurantia DSM 6220.</title>
        <authorList>
            <consortium name="US DOE Joint Genome Institute (JGI-PGF)"/>
            <person name="Lucas S."/>
            <person name="Copeland A."/>
            <person name="Lapidus A."/>
            <person name="Glavina del Rio T."/>
            <person name="Dalin E."/>
            <person name="Tice H."/>
            <person name="Bruce D."/>
            <person name="Goodwin L."/>
            <person name="Pitluck S."/>
            <person name="Peters L."/>
            <person name="Ovchinnikova G."/>
            <person name="Teshima H."/>
            <person name="Kyrpides N."/>
            <person name="Mavromatis K."/>
            <person name="Ivanova N."/>
            <person name="Brettin T."/>
            <person name="Detter J.C."/>
            <person name="Han C."/>
            <person name="Larimer F."/>
            <person name="Land M."/>
            <person name="Hauser L."/>
            <person name="Markowitz V."/>
            <person name="Cheng J.-F."/>
            <person name="Hugenholtz P."/>
            <person name="Woyke T."/>
            <person name="Wu D."/>
            <person name="Brambilla E."/>
            <person name="Klenk H.-P."/>
            <person name="Eisen J.A."/>
        </authorList>
    </citation>
    <scope>NUCLEOTIDE SEQUENCE</scope>
    <source>
        <strain evidence="13">DSM 6220</strain>
    </source>
</reference>
<dbReference type="AlphaFoldDB" id="H8L4D1"/>
<evidence type="ECO:0000256" key="3">
    <source>
        <dbReference type="ARBA" id="ARBA00022516"/>
    </source>
</evidence>
<dbReference type="GO" id="GO:0016780">
    <property type="term" value="F:phosphotransferase activity, for other substituted phosphate groups"/>
    <property type="evidence" value="ECO:0007669"/>
    <property type="project" value="InterPro"/>
</dbReference>
<accession>H8L4D1</accession>
<dbReference type="InterPro" id="IPR043130">
    <property type="entry name" value="CDP-OH_PTrfase_TM_dom"/>
</dbReference>
<keyword evidence="5 12" id="KW-0812">Transmembrane</keyword>
<comment type="subcellular location">
    <subcellularLocation>
        <location evidence="1">Membrane</location>
        <topology evidence="1">Multi-pass membrane protein</topology>
    </subcellularLocation>
</comment>
<dbReference type="STRING" id="767434.Fraau_0477"/>
<keyword evidence="14" id="KW-1185">Reference proteome</keyword>
<keyword evidence="10" id="KW-1208">Phospholipid metabolism</keyword>
<keyword evidence="3" id="KW-0444">Lipid biosynthesis</keyword>
<keyword evidence="4 11" id="KW-0808">Transferase</keyword>
<evidence type="ECO:0000256" key="9">
    <source>
        <dbReference type="ARBA" id="ARBA00023209"/>
    </source>
</evidence>
<dbReference type="PANTHER" id="PTHR14269">
    <property type="entry name" value="CDP-DIACYLGLYCEROL--GLYCEROL-3-PHOSPHATE 3-PHOSPHATIDYLTRANSFERASE-RELATED"/>
    <property type="match status" value="1"/>
</dbReference>
<keyword evidence="9" id="KW-0594">Phospholipid biosynthesis</keyword>
<evidence type="ECO:0000256" key="7">
    <source>
        <dbReference type="ARBA" id="ARBA00023098"/>
    </source>
</evidence>
<keyword evidence="6 12" id="KW-1133">Transmembrane helix</keyword>
<evidence type="ECO:0000256" key="8">
    <source>
        <dbReference type="ARBA" id="ARBA00023136"/>
    </source>
</evidence>
<dbReference type="Pfam" id="PF01066">
    <property type="entry name" value="CDP-OH_P_transf"/>
    <property type="match status" value="1"/>
</dbReference>
<dbReference type="PANTHER" id="PTHR14269:SF61">
    <property type="entry name" value="CDP-DIACYLGLYCEROL--SERINE O-PHOSPHATIDYLTRANSFERASE"/>
    <property type="match status" value="1"/>
</dbReference>
<evidence type="ECO:0000256" key="5">
    <source>
        <dbReference type="ARBA" id="ARBA00022692"/>
    </source>
</evidence>
<evidence type="ECO:0000256" key="1">
    <source>
        <dbReference type="ARBA" id="ARBA00004141"/>
    </source>
</evidence>
<dbReference type="KEGG" id="fau:Fraau_0477"/>
<dbReference type="EMBL" id="CP003350">
    <property type="protein sequence ID" value="AFC84964.1"/>
    <property type="molecule type" value="Genomic_DNA"/>
</dbReference>
<keyword evidence="8 12" id="KW-0472">Membrane</keyword>
<dbReference type="eggNOG" id="COG1183">
    <property type="taxonomic scope" value="Bacteria"/>
</dbReference>
<feature type="transmembrane region" description="Helical" evidence="12">
    <location>
        <begin position="183"/>
        <end position="202"/>
    </location>
</feature>
<protein>
    <submittedName>
        <fullName evidence="13">Phosphatidylserine synthase</fullName>
    </submittedName>
</protein>
<evidence type="ECO:0000256" key="6">
    <source>
        <dbReference type="ARBA" id="ARBA00022989"/>
    </source>
</evidence>
<evidence type="ECO:0000256" key="4">
    <source>
        <dbReference type="ARBA" id="ARBA00022679"/>
    </source>
</evidence>
<evidence type="ECO:0000256" key="12">
    <source>
        <dbReference type="SAM" id="Phobius"/>
    </source>
</evidence>
<organism evidence="13 14">
    <name type="scientific">Frateuria aurantia (strain ATCC 33424 / DSM 6220 / KCTC 2777 / LMG 1558 / NBRC 3245 / NCIMB 13370)</name>
    <name type="common">Acetobacter aurantius</name>
    <dbReference type="NCBI Taxonomy" id="767434"/>
    <lineage>
        <taxon>Bacteria</taxon>
        <taxon>Pseudomonadati</taxon>
        <taxon>Pseudomonadota</taxon>
        <taxon>Gammaproteobacteria</taxon>
        <taxon>Lysobacterales</taxon>
        <taxon>Rhodanobacteraceae</taxon>
        <taxon>Frateuria</taxon>
    </lineage>
</organism>
<feature type="transmembrane region" description="Helical" evidence="12">
    <location>
        <begin position="273"/>
        <end position="295"/>
    </location>
</feature>
<keyword evidence="7" id="KW-0443">Lipid metabolism</keyword>
<feature type="transmembrane region" description="Helical" evidence="12">
    <location>
        <begin position="248"/>
        <end position="267"/>
    </location>
</feature>
<comment type="similarity">
    <text evidence="2 11">Belongs to the CDP-alcohol phosphatidyltransferase class-I family.</text>
</comment>
<dbReference type="InterPro" id="IPR050324">
    <property type="entry name" value="CDP-alcohol_PTase-I"/>
</dbReference>
<evidence type="ECO:0000313" key="13">
    <source>
        <dbReference type="EMBL" id="AFC84964.1"/>
    </source>
</evidence>